<dbReference type="InterPro" id="IPR003737">
    <property type="entry name" value="GlcNAc_PI_deacetylase-related"/>
</dbReference>
<proteinExistence type="predicted"/>
<evidence type="ECO:0000256" key="1">
    <source>
        <dbReference type="ARBA" id="ARBA00022833"/>
    </source>
</evidence>
<dbReference type="InterPro" id="IPR024078">
    <property type="entry name" value="LmbE-like_dom_sf"/>
</dbReference>
<sequence length="301" mass="33927">MSLRLLAVHAHPDDESSKGAATYAAYVHGGAEVMIVSCTGGEAGSILNTAVHARSHAERDLPGLRRLEMSEAQRVLGVEHRWLGYRDSDMPEDGRLEPGVFARIPLEVSVRPLLRLIREFRPHVLVTYDENGGYPHPDHIRTHEVTMLAWQLAGEDRYAELGEPWAPLKLYYDRTMNQQRAKSMAELLKDHPEVHLTERVEAMLARLMEGQANITTQISIEEHFQVRDAALRAHASQVGPDNEFFFGYPRDLERLAYPYDDYELVASRVPCELPENDLFNGIADDDPAASDGQDSQEHPAR</sequence>
<feature type="region of interest" description="Disordered" evidence="2">
    <location>
        <begin position="277"/>
        <end position="301"/>
    </location>
</feature>
<protein>
    <submittedName>
        <fullName evidence="3">Mycothiol conjugate amidase Mca</fullName>
    </submittedName>
</protein>
<dbReference type="PANTHER" id="PTHR12993:SF11">
    <property type="entry name" value="N-ACETYLGLUCOSAMINYL-PHOSPHATIDYLINOSITOL DE-N-ACETYLASE"/>
    <property type="match status" value="1"/>
</dbReference>
<comment type="caution">
    <text evidence="3">The sequence shown here is derived from an EMBL/GenBank/DDBJ whole genome shotgun (WGS) entry which is preliminary data.</text>
</comment>
<name>A0ABW5UX82_9MICO</name>
<dbReference type="PANTHER" id="PTHR12993">
    <property type="entry name" value="N-ACETYLGLUCOSAMINYL-PHOSPHATIDYLINOSITOL DE-N-ACETYLASE-RELATED"/>
    <property type="match status" value="1"/>
</dbReference>
<gene>
    <name evidence="3" type="primary">mca</name>
    <name evidence="3" type="ORF">ACFSW7_07940</name>
</gene>
<reference evidence="4" key="1">
    <citation type="journal article" date="2019" name="Int. J. Syst. Evol. Microbiol.">
        <title>The Global Catalogue of Microorganisms (GCM) 10K type strain sequencing project: providing services to taxonomists for standard genome sequencing and annotation.</title>
        <authorList>
            <consortium name="The Broad Institute Genomics Platform"/>
            <consortium name="The Broad Institute Genome Sequencing Center for Infectious Disease"/>
            <person name="Wu L."/>
            <person name="Ma J."/>
        </authorList>
    </citation>
    <scope>NUCLEOTIDE SEQUENCE [LARGE SCALE GENOMIC DNA]</scope>
    <source>
        <strain evidence="4">TISTR 1514</strain>
    </source>
</reference>
<dbReference type="InterPro" id="IPR017811">
    <property type="entry name" value="Mca"/>
</dbReference>
<accession>A0ABW5UX82</accession>
<evidence type="ECO:0000313" key="3">
    <source>
        <dbReference type="EMBL" id="MFD2758307.1"/>
    </source>
</evidence>
<organism evidence="3 4">
    <name type="scientific">Gulosibacter faecalis</name>
    <dbReference type="NCBI Taxonomy" id="272240"/>
    <lineage>
        <taxon>Bacteria</taxon>
        <taxon>Bacillati</taxon>
        <taxon>Actinomycetota</taxon>
        <taxon>Actinomycetes</taxon>
        <taxon>Micrococcales</taxon>
        <taxon>Microbacteriaceae</taxon>
        <taxon>Gulosibacter</taxon>
    </lineage>
</organism>
<keyword evidence="4" id="KW-1185">Reference proteome</keyword>
<dbReference type="RefSeq" id="WP_019619480.1">
    <property type="nucleotide sequence ID" value="NZ_JBHUNE010000006.1"/>
</dbReference>
<dbReference type="Pfam" id="PF02585">
    <property type="entry name" value="PIG-L"/>
    <property type="match status" value="1"/>
</dbReference>
<evidence type="ECO:0000313" key="4">
    <source>
        <dbReference type="Proteomes" id="UP001597492"/>
    </source>
</evidence>
<keyword evidence="1" id="KW-0862">Zinc</keyword>
<dbReference type="Proteomes" id="UP001597492">
    <property type="component" value="Unassembled WGS sequence"/>
</dbReference>
<dbReference type="SUPFAM" id="SSF102588">
    <property type="entry name" value="LmbE-like"/>
    <property type="match status" value="1"/>
</dbReference>
<evidence type="ECO:0000256" key="2">
    <source>
        <dbReference type="SAM" id="MobiDB-lite"/>
    </source>
</evidence>
<dbReference type="EMBL" id="JBHUNE010000006">
    <property type="protein sequence ID" value="MFD2758307.1"/>
    <property type="molecule type" value="Genomic_DNA"/>
</dbReference>
<dbReference type="NCBIfam" id="TIGR03446">
    <property type="entry name" value="mycothiol_Mca"/>
    <property type="match status" value="1"/>
</dbReference>
<dbReference type="Gene3D" id="3.40.50.10320">
    <property type="entry name" value="LmbE-like"/>
    <property type="match status" value="1"/>
</dbReference>